<dbReference type="PANTHER" id="PTHR46369:SF2">
    <property type="entry name" value="PROTEIN CELLULOSE SYNTHASE INTERACTIVE 1"/>
    <property type="match status" value="1"/>
</dbReference>
<accession>A0AAN9JUT2</accession>
<dbReference type="AlphaFoldDB" id="A0AAN9JUT2"/>
<evidence type="ECO:0000313" key="1">
    <source>
        <dbReference type="EMBL" id="KAK7305543.1"/>
    </source>
</evidence>
<name>A0AAN9JUT2_CANGL</name>
<evidence type="ECO:0000313" key="2">
    <source>
        <dbReference type="Proteomes" id="UP001367508"/>
    </source>
</evidence>
<dbReference type="GO" id="GO:2001006">
    <property type="term" value="P:regulation of cellulose biosynthetic process"/>
    <property type="evidence" value="ECO:0007669"/>
    <property type="project" value="InterPro"/>
</dbReference>
<proteinExistence type="predicted"/>
<gene>
    <name evidence="1" type="ORF">VNO77_43449</name>
</gene>
<sequence length="182" mass="20073">MWRYTERAWMGSQLSQRYQFAIILGFYKGAAIQCISINKGAKALVNTHVGNAMQIRVISPTARVLHEGTTPGKVHVVATIARPSHSKQVGCAVTDCVNRLGTILALVSLLDSAINGSSSTSKAPEALAMPRSYKTSAHNKPVWMVLAEFPKIIKEHLINEEYKIMEHERLLGSSGDRQYLLI</sequence>
<dbReference type="EMBL" id="JAYMYQ010000011">
    <property type="protein sequence ID" value="KAK7305543.1"/>
    <property type="molecule type" value="Genomic_DNA"/>
</dbReference>
<organism evidence="1 2">
    <name type="scientific">Canavalia gladiata</name>
    <name type="common">Sword bean</name>
    <name type="synonym">Dolichos gladiatus</name>
    <dbReference type="NCBI Taxonomy" id="3824"/>
    <lineage>
        <taxon>Eukaryota</taxon>
        <taxon>Viridiplantae</taxon>
        <taxon>Streptophyta</taxon>
        <taxon>Embryophyta</taxon>
        <taxon>Tracheophyta</taxon>
        <taxon>Spermatophyta</taxon>
        <taxon>Magnoliopsida</taxon>
        <taxon>eudicotyledons</taxon>
        <taxon>Gunneridae</taxon>
        <taxon>Pentapetalae</taxon>
        <taxon>rosids</taxon>
        <taxon>fabids</taxon>
        <taxon>Fabales</taxon>
        <taxon>Fabaceae</taxon>
        <taxon>Papilionoideae</taxon>
        <taxon>50 kb inversion clade</taxon>
        <taxon>NPAAA clade</taxon>
        <taxon>indigoferoid/millettioid clade</taxon>
        <taxon>Phaseoleae</taxon>
        <taxon>Canavalia</taxon>
    </lineage>
</organism>
<reference evidence="1 2" key="1">
    <citation type="submission" date="2024-01" db="EMBL/GenBank/DDBJ databases">
        <title>The genomes of 5 underutilized Papilionoideae crops provide insights into root nodulation and disease resistanc.</title>
        <authorList>
            <person name="Jiang F."/>
        </authorList>
    </citation>
    <scope>NUCLEOTIDE SEQUENCE [LARGE SCALE GENOMIC DNA]</scope>
    <source>
        <strain evidence="1">LVBAO_FW01</strain>
        <tissue evidence="1">Leaves</tissue>
    </source>
</reference>
<dbReference type="GO" id="GO:0008017">
    <property type="term" value="F:microtubule binding"/>
    <property type="evidence" value="ECO:0007669"/>
    <property type="project" value="InterPro"/>
</dbReference>
<dbReference type="InterPro" id="IPR044297">
    <property type="entry name" value="CSI1/2/3"/>
</dbReference>
<dbReference type="PANTHER" id="PTHR46369">
    <property type="entry name" value="PROTEIN CELLULOSE SYNTHASE INTERACTIVE 1"/>
    <property type="match status" value="1"/>
</dbReference>
<dbReference type="GO" id="GO:0051211">
    <property type="term" value="P:anisotropic cell growth"/>
    <property type="evidence" value="ECO:0007669"/>
    <property type="project" value="InterPro"/>
</dbReference>
<keyword evidence="2" id="KW-1185">Reference proteome</keyword>
<protein>
    <submittedName>
        <fullName evidence="1">Uncharacterized protein</fullName>
    </submittedName>
</protein>
<dbReference type="GO" id="GO:0010330">
    <property type="term" value="C:cellulose synthase complex"/>
    <property type="evidence" value="ECO:0007669"/>
    <property type="project" value="InterPro"/>
</dbReference>
<comment type="caution">
    <text evidence="1">The sequence shown here is derived from an EMBL/GenBank/DDBJ whole genome shotgun (WGS) entry which is preliminary data.</text>
</comment>
<dbReference type="Proteomes" id="UP001367508">
    <property type="component" value="Unassembled WGS sequence"/>
</dbReference>